<reference evidence="5" key="1">
    <citation type="submission" date="2016-01" db="EMBL/GenBank/DDBJ databases">
        <authorList>
            <person name="Mitreva M."/>
            <person name="Pepin K.H."/>
            <person name="Mihindukulasuriya K.A."/>
            <person name="Fulton R."/>
            <person name="Fronick C."/>
            <person name="O'Laughlin M."/>
            <person name="Miner T."/>
            <person name="Herter B."/>
            <person name="Rosa B.A."/>
            <person name="Cordes M."/>
            <person name="Tomlinson C."/>
            <person name="Wollam A."/>
            <person name="Palsikar V.B."/>
            <person name="Mardis E.R."/>
            <person name="Wilson R.K."/>
        </authorList>
    </citation>
    <scope>NUCLEOTIDE SEQUENCE [LARGE SCALE GENOMIC DNA]</scope>
    <source>
        <strain evidence="5">GED7749B</strain>
    </source>
</reference>
<evidence type="ECO:0000256" key="1">
    <source>
        <dbReference type="ARBA" id="ARBA00023125"/>
    </source>
</evidence>
<name>A0A133KEG8_HEYCO</name>
<evidence type="ECO:0000313" key="5">
    <source>
        <dbReference type="Proteomes" id="UP000070376"/>
    </source>
</evidence>
<evidence type="ECO:0000259" key="3">
    <source>
        <dbReference type="PROSITE" id="PS50937"/>
    </source>
</evidence>
<evidence type="ECO:0000313" key="4">
    <source>
        <dbReference type="EMBL" id="KWZ77907.1"/>
    </source>
</evidence>
<dbReference type="GO" id="GO:0003677">
    <property type="term" value="F:DNA binding"/>
    <property type="evidence" value="ECO:0007669"/>
    <property type="project" value="UniProtKB-KW"/>
</dbReference>
<keyword evidence="2" id="KW-0175">Coiled coil</keyword>
<evidence type="ECO:0000256" key="2">
    <source>
        <dbReference type="SAM" id="Coils"/>
    </source>
</evidence>
<dbReference type="PROSITE" id="PS50937">
    <property type="entry name" value="HTH_MERR_2"/>
    <property type="match status" value="1"/>
</dbReference>
<dbReference type="PATRIC" id="fig|1398.22.peg.3149"/>
<dbReference type="Pfam" id="PF13411">
    <property type="entry name" value="MerR_1"/>
    <property type="match status" value="1"/>
</dbReference>
<dbReference type="Proteomes" id="UP000070376">
    <property type="component" value="Unassembled WGS sequence"/>
</dbReference>
<feature type="non-terminal residue" evidence="4">
    <location>
        <position position="1"/>
    </location>
</feature>
<dbReference type="PANTHER" id="PTHR30204:SF98">
    <property type="entry name" value="HTH-TYPE TRANSCRIPTIONAL REGULATOR ADHR"/>
    <property type="match status" value="1"/>
</dbReference>
<feature type="coiled-coil region" evidence="2">
    <location>
        <begin position="118"/>
        <end position="145"/>
    </location>
</feature>
<comment type="caution">
    <text evidence="4">The sequence shown here is derived from an EMBL/GenBank/DDBJ whole genome shotgun (WGS) entry which is preliminary data.</text>
</comment>
<dbReference type="GO" id="GO:0003700">
    <property type="term" value="F:DNA-binding transcription factor activity"/>
    <property type="evidence" value="ECO:0007669"/>
    <property type="project" value="InterPro"/>
</dbReference>
<dbReference type="CDD" id="cd01109">
    <property type="entry name" value="HTH_YyaN"/>
    <property type="match status" value="1"/>
</dbReference>
<dbReference type="SMART" id="SM00422">
    <property type="entry name" value="HTH_MERR"/>
    <property type="match status" value="1"/>
</dbReference>
<protein>
    <submittedName>
        <fullName evidence="4">HTH-type transcriptional regulator AdhR family protein</fullName>
    </submittedName>
</protein>
<dbReference type="InterPro" id="IPR009061">
    <property type="entry name" value="DNA-bd_dom_put_sf"/>
</dbReference>
<organism evidence="4 5">
    <name type="scientific">Heyndrickxia coagulans</name>
    <name type="common">Weizmannia coagulans</name>
    <dbReference type="NCBI Taxonomy" id="1398"/>
    <lineage>
        <taxon>Bacteria</taxon>
        <taxon>Bacillati</taxon>
        <taxon>Bacillota</taxon>
        <taxon>Bacilli</taxon>
        <taxon>Bacillales</taxon>
        <taxon>Bacillaceae</taxon>
        <taxon>Heyndrickxia</taxon>
    </lineage>
</organism>
<dbReference type="AlphaFoldDB" id="A0A133KEG8"/>
<keyword evidence="1" id="KW-0238">DNA-binding</keyword>
<dbReference type="Gene3D" id="1.10.1660.10">
    <property type="match status" value="1"/>
</dbReference>
<dbReference type="EMBL" id="LRPN01000158">
    <property type="protein sequence ID" value="KWZ77907.1"/>
    <property type="molecule type" value="Genomic_DNA"/>
</dbReference>
<gene>
    <name evidence="4" type="ORF">HMPREF3213_03145</name>
</gene>
<proteinExistence type="predicted"/>
<dbReference type="SUPFAM" id="SSF46955">
    <property type="entry name" value="Putative DNA-binding domain"/>
    <property type="match status" value="1"/>
</dbReference>
<dbReference type="InterPro" id="IPR000551">
    <property type="entry name" value="MerR-type_HTH_dom"/>
</dbReference>
<dbReference type="InterPro" id="IPR047057">
    <property type="entry name" value="MerR_fam"/>
</dbReference>
<feature type="domain" description="HTH merR-type" evidence="3">
    <location>
        <begin position="35"/>
        <end position="104"/>
    </location>
</feature>
<sequence length="174" mass="20724">RRLLYFRHGFRYNFIIALDLAQRSIIVYISKEEYSMNIKKAAEMFDLSVDTLRYYERVGVIPPVHRNASGYRDYTTNDLNWIYLAKNLRNAGLSVESLIEFAQLAQLRETQDVEEAQKQILFDQLEELDKKLAEMQEVRELLVYKIETYDEHIAKFKTGEMASDKVEKLWERKK</sequence>
<dbReference type="PANTHER" id="PTHR30204">
    <property type="entry name" value="REDOX-CYCLING DRUG-SENSING TRANSCRIPTIONAL ACTIVATOR SOXR"/>
    <property type="match status" value="1"/>
</dbReference>
<accession>A0A133KEG8</accession>